<dbReference type="EMBL" id="FOEG01000004">
    <property type="protein sequence ID" value="SEO89447.1"/>
    <property type="molecule type" value="Genomic_DNA"/>
</dbReference>
<gene>
    <name evidence="5" type="ORF">SAMN04488052_104120</name>
</gene>
<accession>A0A1H8TEU8</accession>
<dbReference type="Proteomes" id="UP000199657">
    <property type="component" value="Unassembled WGS sequence"/>
</dbReference>
<dbReference type="InterPro" id="IPR011146">
    <property type="entry name" value="HIT-like"/>
</dbReference>
<evidence type="ECO:0000259" key="4">
    <source>
        <dbReference type="PROSITE" id="PS51084"/>
    </source>
</evidence>
<dbReference type="CDD" id="cd01277">
    <property type="entry name" value="HINT_subgroup"/>
    <property type="match status" value="1"/>
</dbReference>
<reference evidence="5 6" key="1">
    <citation type="submission" date="2016-10" db="EMBL/GenBank/DDBJ databases">
        <authorList>
            <person name="de Groot N.N."/>
        </authorList>
    </citation>
    <scope>NUCLEOTIDE SEQUENCE [LARGE SCALE GENOMIC DNA]</scope>
    <source>
        <strain evidence="5 6">CGMCC 1.6291</strain>
    </source>
</reference>
<dbReference type="SUPFAM" id="SSF54197">
    <property type="entry name" value="HIT-like"/>
    <property type="match status" value="1"/>
</dbReference>
<evidence type="ECO:0000256" key="2">
    <source>
        <dbReference type="PIRSR" id="PIRSR601310-3"/>
    </source>
</evidence>
<dbReference type="GO" id="GO:0003824">
    <property type="term" value="F:catalytic activity"/>
    <property type="evidence" value="ECO:0007669"/>
    <property type="project" value="InterPro"/>
</dbReference>
<proteinExistence type="predicted"/>
<dbReference type="InterPro" id="IPR036265">
    <property type="entry name" value="HIT-like_sf"/>
</dbReference>
<evidence type="ECO:0000313" key="6">
    <source>
        <dbReference type="Proteomes" id="UP000199657"/>
    </source>
</evidence>
<protein>
    <submittedName>
        <fullName evidence="5">Histidine triad (HIT) family protein</fullName>
    </submittedName>
</protein>
<feature type="active site" description="Tele-AMP-histidine intermediate" evidence="1">
    <location>
        <position position="105"/>
    </location>
</feature>
<dbReference type="PROSITE" id="PS51084">
    <property type="entry name" value="HIT_2"/>
    <property type="match status" value="1"/>
</dbReference>
<keyword evidence="6" id="KW-1185">Reference proteome</keyword>
<dbReference type="AlphaFoldDB" id="A0A1H8TEU8"/>
<feature type="short sequence motif" description="Histidine triad motif" evidence="2 3">
    <location>
        <begin position="103"/>
        <end position="107"/>
    </location>
</feature>
<dbReference type="Pfam" id="PF01230">
    <property type="entry name" value="HIT"/>
    <property type="match status" value="1"/>
</dbReference>
<evidence type="ECO:0000256" key="1">
    <source>
        <dbReference type="PIRSR" id="PIRSR601310-1"/>
    </source>
</evidence>
<evidence type="ECO:0000313" key="5">
    <source>
        <dbReference type="EMBL" id="SEO89447.1"/>
    </source>
</evidence>
<dbReference type="PRINTS" id="PR00332">
    <property type="entry name" value="HISTRIAD"/>
</dbReference>
<sequence length="145" mass="15869">MGDYPTDPNCIFCKIVAGEIPAAIVGQTDHVVAFMDAFPSSRGHTLVIPKAHHANLLEMPTDLLQTFIASVQDVAQAIQAAIQPHGIALTQFNGEAAGQTVFHYHQHIIPRWEGQDRRSHGKDQADPEELKAVAAEIRAKLDWEG</sequence>
<organism evidence="5 6">
    <name type="scientific">Aquisalimonas asiatica</name>
    <dbReference type="NCBI Taxonomy" id="406100"/>
    <lineage>
        <taxon>Bacteria</taxon>
        <taxon>Pseudomonadati</taxon>
        <taxon>Pseudomonadota</taxon>
        <taxon>Gammaproteobacteria</taxon>
        <taxon>Chromatiales</taxon>
        <taxon>Ectothiorhodospiraceae</taxon>
        <taxon>Aquisalimonas</taxon>
    </lineage>
</organism>
<dbReference type="GO" id="GO:0009117">
    <property type="term" value="P:nucleotide metabolic process"/>
    <property type="evidence" value="ECO:0007669"/>
    <property type="project" value="TreeGrafter"/>
</dbReference>
<dbReference type="RefSeq" id="WP_091643290.1">
    <property type="nucleotide sequence ID" value="NZ_FOEG01000004.1"/>
</dbReference>
<dbReference type="InterPro" id="IPR039384">
    <property type="entry name" value="HINT"/>
</dbReference>
<dbReference type="PANTHER" id="PTHR46648:SF1">
    <property type="entry name" value="ADENOSINE 5'-MONOPHOSPHORAMIDASE HNT1"/>
    <property type="match status" value="1"/>
</dbReference>
<dbReference type="InterPro" id="IPR001310">
    <property type="entry name" value="Histidine_triad_HIT"/>
</dbReference>
<feature type="domain" description="HIT" evidence="4">
    <location>
        <begin position="11"/>
        <end position="119"/>
    </location>
</feature>
<dbReference type="OrthoDB" id="9784774at2"/>
<name>A0A1H8TEU8_9GAMM</name>
<dbReference type="Gene3D" id="3.30.428.10">
    <property type="entry name" value="HIT-like"/>
    <property type="match status" value="1"/>
</dbReference>
<evidence type="ECO:0000256" key="3">
    <source>
        <dbReference type="PROSITE-ProRule" id="PRU00464"/>
    </source>
</evidence>
<dbReference type="STRING" id="406100.SAMN04488052_104120"/>
<dbReference type="PANTHER" id="PTHR46648">
    <property type="entry name" value="HIT FAMILY PROTEIN 1"/>
    <property type="match status" value="1"/>
</dbReference>